<keyword evidence="3" id="KW-1185">Reference proteome</keyword>
<proteinExistence type="predicted"/>
<evidence type="ECO:0000256" key="1">
    <source>
        <dbReference type="ARBA" id="ARBA00022737"/>
    </source>
</evidence>
<accession>A0A9J6FLD3</accession>
<gene>
    <name evidence="2" type="ORF">HPB48_018121</name>
</gene>
<evidence type="ECO:0008006" key="4">
    <source>
        <dbReference type="Google" id="ProtNLM"/>
    </source>
</evidence>
<dbReference type="PANTHER" id="PTHR24111">
    <property type="entry name" value="LEUCINE-RICH REPEAT-CONTAINING PROTEIN 34"/>
    <property type="match status" value="1"/>
</dbReference>
<evidence type="ECO:0000313" key="2">
    <source>
        <dbReference type="EMBL" id="KAH9363914.1"/>
    </source>
</evidence>
<reference evidence="2 3" key="1">
    <citation type="journal article" date="2020" name="Cell">
        <title>Large-Scale Comparative Analyses of Tick Genomes Elucidate Their Genetic Diversity and Vector Capacities.</title>
        <authorList>
            <consortium name="Tick Genome and Microbiome Consortium (TIGMIC)"/>
            <person name="Jia N."/>
            <person name="Wang J."/>
            <person name="Shi W."/>
            <person name="Du L."/>
            <person name="Sun Y."/>
            <person name="Zhan W."/>
            <person name="Jiang J.F."/>
            <person name="Wang Q."/>
            <person name="Zhang B."/>
            <person name="Ji P."/>
            <person name="Bell-Sakyi L."/>
            <person name="Cui X.M."/>
            <person name="Yuan T.T."/>
            <person name="Jiang B.G."/>
            <person name="Yang W.F."/>
            <person name="Lam T.T."/>
            <person name="Chang Q.C."/>
            <person name="Ding S.J."/>
            <person name="Wang X.J."/>
            <person name="Zhu J.G."/>
            <person name="Ruan X.D."/>
            <person name="Zhao L."/>
            <person name="Wei J.T."/>
            <person name="Ye R.Z."/>
            <person name="Que T.C."/>
            <person name="Du C.H."/>
            <person name="Zhou Y.H."/>
            <person name="Cheng J.X."/>
            <person name="Dai P.F."/>
            <person name="Guo W.B."/>
            <person name="Han X.H."/>
            <person name="Huang E.J."/>
            <person name="Li L.F."/>
            <person name="Wei W."/>
            <person name="Gao Y.C."/>
            <person name="Liu J.Z."/>
            <person name="Shao H.Z."/>
            <person name="Wang X."/>
            <person name="Wang C.C."/>
            <person name="Yang T.C."/>
            <person name="Huo Q.B."/>
            <person name="Li W."/>
            <person name="Chen H.Y."/>
            <person name="Chen S.E."/>
            <person name="Zhou L.G."/>
            <person name="Ni X.B."/>
            <person name="Tian J.H."/>
            <person name="Sheng Y."/>
            <person name="Liu T."/>
            <person name="Pan Y.S."/>
            <person name="Xia L.Y."/>
            <person name="Li J."/>
            <person name="Zhao F."/>
            <person name="Cao W.C."/>
        </authorList>
    </citation>
    <scope>NUCLEOTIDE SEQUENCE [LARGE SCALE GENOMIC DNA]</scope>
    <source>
        <strain evidence="2">HaeL-2018</strain>
    </source>
</reference>
<dbReference type="Gene3D" id="3.80.10.10">
    <property type="entry name" value="Ribonuclease Inhibitor"/>
    <property type="match status" value="3"/>
</dbReference>
<comment type="caution">
    <text evidence="2">The sequence shown here is derived from an EMBL/GenBank/DDBJ whole genome shotgun (WGS) entry which is preliminary data.</text>
</comment>
<name>A0A9J6FLD3_HAELO</name>
<dbReference type="EMBL" id="JABSTR010000002">
    <property type="protein sequence ID" value="KAH9363914.1"/>
    <property type="molecule type" value="Genomic_DNA"/>
</dbReference>
<dbReference type="PANTHER" id="PTHR24111:SF0">
    <property type="entry name" value="LEUCINE-RICH REPEAT-CONTAINING PROTEIN"/>
    <property type="match status" value="1"/>
</dbReference>
<dbReference type="SUPFAM" id="SSF52047">
    <property type="entry name" value="RNI-like"/>
    <property type="match status" value="2"/>
</dbReference>
<organism evidence="2 3">
    <name type="scientific">Haemaphysalis longicornis</name>
    <name type="common">Bush tick</name>
    <dbReference type="NCBI Taxonomy" id="44386"/>
    <lineage>
        <taxon>Eukaryota</taxon>
        <taxon>Metazoa</taxon>
        <taxon>Ecdysozoa</taxon>
        <taxon>Arthropoda</taxon>
        <taxon>Chelicerata</taxon>
        <taxon>Arachnida</taxon>
        <taxon>Acari</taxon>
        <taxon>Parasitiformes</taxon>
        <taxon>Ixodida</taxon>
        <taxon>Ixodoidea</taxon>
        <taxon>Ixodidae</taxon>
        <taxon>Haemaphysalinae</taxon>
        <taxon>Haemaphysalis</taxon>
    </lineage>
</organism>
<dbReference type="SMART" id="SM00368">
    <property type="entry name" value="LRR_RI"/>
    <property type="match status" value="3"/>
</dbReference>
<dbReference type="InterPro" id="IPR032675">
    <property type="entry name" value="LRR_dom_sf"/>
</dbReference>
<dbReference type="InterPro" id="IPR052201">
    <property type="entry name" value="LRR-containing_regulator"/>
</dbReference>
<keyword evidence="1" id="KW-0677">Repeat</keyword>
<dbReference type="Proteomes" id="UP000821853">
    <property type="component" value="Chromosome 10"/>
</dbReference>
<dbReference type="OrthoDB" id="120976at2759"/>
<protein>
    <recommendedName>
        <fullName evidence="4">Ran GTPase-activating protein</fullName>
    </recommendedName>
</protein>
<dbReference type="AlphaFoldDB" id="A0A9J6FLD3"/>
<evidence type="ECO:0000313" key="3">
    <source>
        <dbReference type="Proteomes" id="UP000821853"/>
    </source>
</evidence>
<dbReference type="Pfam" id="PF13516">
    <property type="entry name" value="LRR_6"/>
    <property type="match status" value="2"/>
</dbReference>
<sequence>MDGEDRTCDALATFESFVDQLPRDFRRTRELLKNQWLRLAKEGLDLSRPCTGGDVAPCWLNDHIYTLNAILHNAGLHISMNGSSALSIAADSLALASFSYWEEVLFAHLVAGWIVAHHRCLRELGLSFPGPEYLRLLGVRRLEASGVPGALIVNAIQNGALLESIKICQMPDSQYCVDHLAVALRGSDRLKRLELKDNYFESGSLGKLLEAVSGCRKLEALAVHTGKVSPEDVQALRSLLNGSRHLKKLSWTQEDGESITAAINDLQKNRCLEELHTSVLTHPEEAFSLSFTGGFEDLRVLSLQHCGVKSECAVGIAKHLVGNTCLKEVDLSANDIGEEGALALAEALRQNRSLEKLDISGNQLGSSALLAFAEALNQNTRLKKLRFDKIYLSDEKGDQVFEGDRFKGLFKRVYIVWSERRLGELCKILLADQHHPKLSLEFDGDLTSAAIDALFSALSLNSTVTKLCLYSRVDLPPAFAERLADFLKRNESVRCVDLMRVLSEEFTLDILEALRHNKTVSYYRGRTDVITPAIASAVRHLLCVNDSLNELILCDCFNVEAKILDVILQGLRNNPTLLNLETTWETVETQAVPEIRELLRRNRALVTLAARYVSGAAAGADAAKALKTVHRSYALVKELVEMTGESKEYAREDIAIALAGLSAS</sequence>
<dbReference type="OMA" id="WETVETQ"/>
<dbReference type="VEuPathDB" id="VectorBase:HLOH_059346"/>
<dbReference type="InterPro" id="IPR001611">
    <property type="entry name" value="Leu-rich_rpt"/>
</dbReference>